<protein>
    <recommendedName>
        <fullName evidence="1">C2 domain-containing protein</fullName>
    </recommendedName>
</protein>
<dbReference type="SUPFAM" id="SSF49562">
    <property type="entry name" value="C2 domain (Calcium/lipid-binding domain, CaLB)"/>
    <property type="match status" value="1"/>
</dbReference>
<dbReference type="Proteomes" id="UP001470230">
    <property type="component" value="Unassembled WGS sequence"/>
</dbReference>
<dbReference type="InterPro" id="IPR035892">
    <property type="entry name" value="C2_domain_sf"/>
</dbReference>
<evidence type="ECO:0000313" key="3">
    <source>
        <dbReference type="Proteomes" id="UP001470230"/>
    </source>
</evidence>
<dbReference type="Pfam" id="PF00168">
    <property type="entry name" value="C2"/>
    <property type="match status" value="1"/>
</dbReference>
<reference evidence="2 3" key="1">
    <citation type="submission" date="2024-04" db="EMBL/GenBank/DDBJ databases">
        <title>Tritrichomonas musculus Genome.</title>
        <authorList>
            <person name="Alves-Ferreira E."/>
            <person name="Grigg M."/>
            <person name="Lorenzi H."/>
            <person name="Galac M."/>
        </authorList>
    </citation>
    <scope>NUCLEOTIDE SEQUENCE [LARGE SCALE GENOMIC DNA]</scope>
    <source>
        <strain evidence="2 3">EAF2021</strain>
    </source>
</reference>
<dbReference type="EMBL" id="JAPFFF010000002">
    <property type="protein sequence ID" value="KAK8895699.1"/>
    <property type="molecule type" value="Genomic_DNA"/>
</dbReference>
<feature type="domain" description="C2" evidence="1">
    <location>
        <begin position="1"/>
        <end position="100"/>
    </location>
</feature>
<organism evidence="2 3">
    <name type="scientific">Tritrichomonas musculus</name>
    <dbReference type="NCBI Taxonomy" id="1915356"/>
    <lineage>
        <taxon>Eukaryota</taxon>
        <taxon>Metamonada</taxon>
        <taxon>Parabasalia</taxon>
        <taxon>Tritrichomonadida</taxon>
        <taxon>Tritrichomonadidae</taxon>
        <taxon>Tritrichomonas</taxon>
    </lineage>
</organism>
<gene>
    <name evidence="2" type="ORF">M9Y10_013583</name>
</gene>
<comment type="caution">
    <text evidence="2">The sequence shown here is derived from an EMBL/GenBank/DDBJ whole genome shotgun (WGS) entry which is preliminary data.</text>
</comment>
<dbReference type="PROSITE" id="PS50004">
    <property type="entry name" value="C2"/>
    <property type="match status" value="1"/>
</dbReference>
<keyword evidence="3" id="KW-1185">Reference proteome</keyword>
<name>A0ABR2KX60_9EUKA</name>
<dbReference type="CDD" id="cd00030">
    <property type="entry name" value="C2"/>
    <property type="match status" value="1"/>
</dbReference>
<evidence type="ECO:0000259" key="1">
    <source>
        <dbReference type="PROSITE" id="PS50004"/>
    </source>
</evidence>
<dbReference type="Gene3D" id="2.60.40.150">
    <property type="entry name" value="C2 domain"/>
    <property type="match status" value="1"/>
</dbReference>
<proteinExistence type="predicted"/>
<accession>A0ABR2KX60</accession>
<sequence length="601" mass="69649">MIRVQILNAENLPVPTKNERKTKIFCFSTSSCNYIYDSFKNDENTKNPKWNESIDIDLFRCSILIFRLYSSRLFSKNIFLGDLNIDFSTFLIQSPGNEILKQPYGNIRCEFPLTSCNSLNAKLYLSFLYLPKIYRPIQFKDISNPIIHLFATCTPPIEGIENNIEIELLQTRVIKNSNNKNGFYFNLNNRHSWESVGYSSSSLTILGPSGFTPIRSFFLERINNTFNFFIVSVSNYSGIVTLNFIIEKRGDPDFFDKKYFISPIIDKKNSIGTVKTVEIKVESHKKYCAPIYLFYVKKFMSSTFMINQFPPMSTQISQSKSEMVDQISIENPFSQISTQISQSKSEMIDQISSESPFYSSIIQLACGEIGYLKEANIMRTLVLPKDEKVSIQKVFNEFNLQQKSQMRIYISGSTTTSEGQNKHTNFWRPYFIIFDSHTGQTFPEITKKLSQKPLLNFNPLFEKNEFPVEWHTYVDLDLNEIGIDKVVVFSVGCLSYLNAANPPGMISISAIEGGREIILFRNPVYVDSYKAYWTTFMRFEFIENDWNITQMRYAFNRKKKLEIGVNTLFNYNWEMPEKLFDESECTTGLGPSDEEFLLNEI</sequence>
<dbReference type="InterPro" id="IPR000008">
    <property type="entry name" value="C2_dom"/>
</dbReference>
<evidence type="ECO:0000313" key="2">
    <source>
        <dbReference type="EMBL" id="KAK8895699.1"/>
    </source>
</evidence>